<name>A0A8S4QVZ1_9NEOP</name>
<dbReference type="EMBL" id="CAKXAJ010019401">
    <property type="protein sequence ID" value="CAH2218326.1"/>
    <property type="molecule type" value="Genomic_DNA"/>
</dbReference>
<evidence type="ECO:0000256" key="1">
    <source>
        <dbReference type="SAM" id="MobiDB-lite"/>
    </source>
</evidence>
<sequence>MAYKTSDAALCPAEDNSISSQNVVSYSILFYCSRLSGFIDKLQCNMPTTDTRGEQLVADLQPVPQPRGAHAGPPHRAQ</sequence>
<keyword evidence="3" id="KW-1185">Reference proteome</keyword>
<gene>
    <name evidence="2" type="primary">jg21978</name>
    <name evidence="2" type="ORF">PAEG_LOCUS6163</name>
</gene>
<organism evidence="2 3">
    <name type="scientific">Pararge aegeria aegeria</name>
    <dbReference type="NCBI Taxonomy" id="348720"/>
    <lineage>
        <taxon>Eukaryota</taxon>
        <taxon>Metazoa</taxon>
        <taxon>Ecdysozoa</taxon>
        <taxon>Arthropoda</taxon>
        <taxon>Hexapoda</taxon>
        <taxon>Insecta</taxon>
        <taxon>Pterygota</taxon>
        <taxon>Neoptera</taxon>
        <taxon>Endopterygota</taxon>
        <taxon>Lepidoptera</taxon>
        <taxon>Glossata</taxon>
        <taxon>Ditrysia</taxon>
        <taxon>Papilionoidea</taxon>
        <taxon>Nymphalidae</taxon>
        <taxon>Satyrinae</taxon>
        <taxon>Satyrini</taxon>
        <taxon>Parargina</taxon>
        <taxon>Pararge</taxon>
    </lineage>
</organism>
<evidence type="ECO:0000313" key="3">
    <source>
        <dbReference type="Proteomes" id="UP000838756"/>
    </source>
</evidence>
<reference evidence="2" key="1">
    <citation type="submission" date="2022-03" db="EMBL/GenBank/DDBJ databases">
        <authorList>
            <person name="Lindestad O."/>
        </authorList>
    </citation>
    <scope>NUCLEOTIDE SEQUENCE</scope>
</reference>
<protein>
    <submittedName>
        <fullName evidence="2">Jg21978 protein</fullName>
    </submittedName>
</protein>
<evidence type="ECO:0000313" key="2">
    <source>
        <dbReference type="EMBL" id="CAH2218326.1"/>
    </source>
</evidence>
<dbReference type="Proteomes" id="UP000838756">
    <property type="component" value="Unassembled WGS sequence"/>
</dbReference>
<feature type="region of interest" description="Disordered" evidence="1">
    <location>
        <begin position="53"/>
        <end position="78"/>
    </location>
</feature>
<comment type="caution">
    <text evidence="2">The sequence shown here is derived from an EMBL/GenBank/DDBJ whole genome shotgun (WGS) entry which is preliminary data.</text>
</comment>
<proteinExistence type="predicted"/>
<accession>A0A8S4QVZ1</accession>
<dbReference type="AlphaFoldDB" id="A0A8S4QVZ1"/>